<sequence length="253" mass="28472">MTASTSDARTESPPAWGCVSPDTCVRCSECVERIFVTNKFACSCAYVENGAPCVHQQVVDEYKSRRKFNSKCEFERSLPPQTHGPQPSTSTYTGYRRRSFINCVVLHPLKYMCSLTNVHRASSTSCELQLLLRQSAPCTFHVTSVRPEIWHHLATNCWLFIQSKRDTLITQFLKGTTTMEPLPYSGVKTPPAGSTGYTNHRILYASQSHAVHLQGVIPLFDLEHLYFGYPLGSHQKLHTTSHFITQSAFTSYA</sequence>
<dbReference type="AlphaFoldDB" id="A0AAN9TP78"/>
<comment type="caution">
    <text evidence="3">The sequence shown here is derived from an EMBL/GenBank/DDBJ whole genome shotgun (WGS) entry which is preliminary data.</text>
</comment>
<proteinExistence type="predicted"/>
<dbReference type="GO" id="GO:0008270">
    <property type="term" value="F:zinc ion binding"/>
    <property type="evidence" value="ECO:0007669"/>
    <property type="project" value="UniProtKB-KW"/>
</dbReference>
<evidence type="ECO:0000259" key="2">
    <source>
        <dbReference type="PROSITE" id="PS50966"/>
    </source>
</evidence>
<dbReference type="InterPro" id="IPR007527">
    <property type="entry name" value="Znf_SWIM"/>
</dbReference>
<evidence type="ECO:0000313" key="4">
    <source>
        <dbReference type="Proteomes" id="UP001367676"/>
    </source>
</evidence>
<dbReference type="PROSITE" id="PS50966">
    <property type="entry name" value="ZF_SWIM"/>
    <property type="match status" value="1"/>
</dbReference>
<keyword evidence="4" id="KW-1185">Reference proteome</keyword>
<evidence type="ECO:0000313" key="3">
    <source>
        <dbReference type="EMBL" id="KAK7598052.1"/>
    </source>
</evidence>
<evidence type="ECO:0000256" key="1">
    <source>
        <dbReference type="PROSITE-ProRule" id="PRU00325"/>
    </source>
</evidence>
<keyword evidence="1" id="KW-0479">Metal-binding</keyword>
<accession>A0AAN9TP78</accession>
<dbReference type="Proteomes" id="UP001367676">
    <property type="component" value="Unassembled WGS sequence"/>
</dbReference>
<organism evidence="3 4">
    <name type="scientific">Parthenolecanium corni</name>
    <dbReference type="NCBI Taxonomy" id="536013"/>
    <lineage>
        <taxon>Eukaryota</taxon>
        <taxon>Metazoa</taxon>
        <taxon>Ecdysozoa</taxon>
        <taxon>Arthropoda</taxon>
        <taxon>Hexapoda</taxon>
        <taxon>Insecta</taxon>
        <taxon>Pterygota</taxon>
        <taxon>Neoptera</taxon>
        <taxon>Paraneoptera</taxon>
        <taxon>Hemiptera</taxon>
        <taxon>Sternorrhyncha</taxon>
        <taxon>Coccoidea</taxon>
        <taxon>Coccidae</taxon>
        <taxon>Parthenolecanium</taxon>
    </lineage>
</organism>
<protein>
    <recommendedName>
        <fullName evidence="2">SWIM-type domain-containing protein</fullName>
    </recommendedName>
</protein>
<keyword evidence="1" id="KW-0862">Zinc</keyword>
<feature type="domain" description="SWIM-type" evidence="2">
    <location>
        <begin position="32"/>
        <end position="64"/>
    </location>
</feature>
<dbReference type="EMBL" id="JBBCAQ010000014">
    <property type="protein sequence ID" value="KAK7598052.1"/>
    <property type="molecule type" value="Genomic_DNA"/>
</dbReference>
<name>A0AAN9TP78_9HEMI</name>
<reference evidence="3 4" key="1">
    <citation type="submission" date="2024-03" db="EMBL/GenBank/DDBJ databases">
        <title>Adaptation during the transition from Ophiocordyceps entomopathogen to insect associate is accompanied by gene loss and intensified selection.</title>
        <authorList>
            <person name="Ward C.M."/>
            <person name="Onetto C.A."/>
            <person name="Borneman A.R."/>
        </authorList>
    </citation>
    <scope>NUCLEOTIDE SEQUENCE [LARGE SCALE GENOMIC DNA]</scope>
    <source>
        <strain evidence="3">AWRI1</strain>
        <tissue evidence="3">Single Adult Female</tissue>
    </source>
</reference>
<gene>
    <name evidence="3" type="ORF">V9T40_006287</name>
</gene>
<keyword evidence="1" id="KW-0863">Zinc-finger</keyword>